<dbReference type="PANTHER" id="PTHR30349">
    <property type="entry name" value="PHAGE INTEGRASE-RELATED"/>
    <property type="match status" value="1"/>
</dbReference>
<dbReference type="GO" id="GO:0015074">
    <property type="term" value="P:DNA integration"/>
    <property type="evidence" value="ECO:0007669"/>
    <property type="project" value="UniProtKB-KW"/>
</dbReference>
<evidence type="ECO:0000256" key="1">
    <source>
        <dbReference type="ARBA" id="ARBA00022908"/>
    </source>
</evidence>
<evidence type="ECO:0000313" key="4">
    <source>
        <dbReference type="EMBL" id="QTC90451.1"/>
    </source>
</evidence>
<dbReference type="Proteomes" id="UP000663918">
    <property type="component" value="Chromosome"/>
</dbReference>
<dbReference type="PROSITE" id="PS51898">
    <property type="entry name" value="TYR_RECOMBINASE"/>
    <property type="match status" value="1"/>
</dbReference>
<protein>
    <submittedName>
        <fullName evidence="4">Tyrosine-type recombinase/integrase</fullName>
    </submittedName>
</protein>
<dbReference type="InterPro" id="IPR013762">
    <property type="entry name" value="Integrase-like_cat_sf"/>
</dbReference>
<dbReference type="InterPro" id="IPR011010">
    <property type="entry name" value="DNA_brk_join_enz"/>
</dbReference>
<dbReference type="InterPro" id="IPR050090">
    <property type="entry name" value="Tyrosine_recombinase_XerCD"/>
</dbReference>
<keyword evidence="1" id="KW-0229">DNA integration</keyword>
<organism evidence="4 5">
    <name type="scientific">Brevundimonas goettingensis</name>
    <dbReference type="NCBI Taxonomy" id="2774190"/>
    <lineage>
        <taxon>Bacteria</taxon>
        <taxon>Pseudomonadati</taxon>
        <taxon>Pseudomonadota</taxon>
        <taxon>Alphaproteobacteria</taxon>
        <taxon>Caulobacterales</taxon>
        <taxon>Caulobacteraceae</taxon>
        <taxon>Brevundimonas</taxon>
    </lineage>
</organism>
<keyword evidence="5" id="KW-1185">Reference proteome</keyword>
<feature type="domain" description="Tyr recombinase" evidence="3">
    <location>
        <begin position="26"/>
        <end position="207"/>
    </location>
</feature>
<name>A0A975BZ22_9CAUL</name>
<gene>
    <name evidence="4" type="ORF">IFJ75_14360</name>
</gene>
<sequence>MGQLDLFRSPRAPWNVGRMIGAKAPLKPKHIWAIRYHLKIRGAVRDLAMFNIALDAKLRGCDLVKLRLSDVIHGGEIRQRSVVVQQKTGRPVPFEITEPAREALRAWLEQRGARSNDWLFPSRSRDGSHIGTRQYARLVDQWVQAISLDPAGYGTHSLRRTKVALIYKKTGNLRASQLLLGHGKLESTVRYLGIEVDDALEISEQIDL</sequence>
<dbReference type="GO" id="GO:0003677">
    <property type="term" value="F:DNA binding"/>
    <property type="evidence" value="ECO:0007669"/>
    <property type="project" value="InterPro"/>
</dbReference>
<dbReference type="PANTHER" id="PTHR30349:SF90">
    <property type="entry name" value="TYROSINE RECOMBINASE XERD"/>
    <property type="match status" value="1"/>
</dbReference>
<evidence type="ECO:0000313" key="5">
    <source>
        <dbReference type="Proteomes" id="UP000663918"/>
    </source>
</evidence>
<accession>A0A975BZ22</accession>
<dbReference type="InterPro" id="IPR002104">
    <property type="entry name" value="Integrase_catalytic"/>
</dbReference>
<dbReference type="GO" id="GO:0006310">
    <property type="term" value="P:DNA recombination"/>
    <property type="evidence" value="ECO:0007669"/>
    <property type="project" value="UniProtKB-KW"/>
</dbReference>
<dbReference type="AlphaFoldDB" id="A0A975BZ22"/>
<keyword evidence="2" id="KW-0233">DNA recombination</keyword>
<evidence type="ECO:0000256" key="2">
    <source>
        <dbReference type="ARBA" id="ARBA00023172"/>
    </source>
</evidence>
<dbReference type="EMBL" id="CP062222">
    <property type="protein sequence ID" value="QTC90451.1"/>
    <property type="molecule type" value="Genomic_DNA"/>
</dbReference>
<proteinExistence type="predicted"/>
<dbReference type="Pfam" id="PF00589">
    <property type="entry name" value="Phage_integrase"/>
    <property type="match status" value="1"/>
</dbReference>
<dbReference type="SUPFAM" id="SSF56349">
    <property type="entry name" value="DNA breaking-rejoining enzymes"/>
    <property type="match status" value="1"/>
</dbReference>
<dbReference type="KEGG" id="bgoe:IFJ75_14360"/>
<dbReference type="RefSeq" id="WP_207868866.1">
    <property type="nucleotide sequence ID" value="NZ_CP062222.1"/>
</dbReference>
<dbReference type="Gene3D" id="1.10.443.10">
    <property type="entry name" value="Intergrase catalytic core"/>
    <property type="match status" value="1"/>
</dbReference>
<evidence type="ECO:0000259" key="3">
    <source>
        <dbReference type="PROSITE" id="PS51898"/>
    </source>
</evidence>
<reference evidence="4" key="1">
    <citation type="submission" date="2020-09" db="EMBL/GenBank/DDBJ databases">
        <title>Brevundimonas sp. LVF2 isolated from a puddle in Goettingen, Germany.</title>
        <authorList>
            <person name="Friedrich I."/>
            <person name="Klassen A."/>
            <person name="Hannes N."/>
            <person name="Schneider D."/>
            <person name="Hertel R."/>
            <person name="Daniel R."/>
        </authorList>
    </citation>
    <scope>NUCLEOTIDE SEQUENCE</scope>
    <source>
        <strain evidence="4">LVF2</strain>
    </source>
</reference>